<dbReference type="PANTHER" id="PTHR46401:SF2">
    <property type="entry name" value="GLYCOSYLTRANSFERASE WBBK-RELATED"/>
    <property type="match status" value="1"/>
</dbReference>
<dbReference type="Pfam" id="PF13692">
    <property type="entry name" value="Glyco_trans_1_4"/>
    <property type="match status" value="1"/>
</dbReference>
<dbReference type="GO" id="GO:0009103">
    <property type="term" value="P:lipopolysaccharide biosynthetic process"/>
    <property type="evidence" value="ECO:0007669"/>
    <property type="project" value="TreeGrafter"/>
</dbReference>
<dbReference type="PATRIC" id="fig|1238182.3.peg.3398"/>
<organism evidence="3 4">
    <name type="scientific">Caenispirillum salinarum AK4</name>
    <dbReference type="NCBI Taxonomy" id="1238182"/>
    <lineage>
        <taxon>Bacteria</taxon>
        <taxon>Pseudomonadati</taxon>
        <taxon>Pseudomonadota</taxon>
        <taxon>Alphaproteobacteria</taxon>
        <taxon>Rhodospirillales</taxon>
        <taxon>Novispirillaceae</taxon>
        <taxon>Caenispirillum</taxon>
    </lineage>
</organism>
<dbReference type="EMBL" id="ANHY01000017">
    <property type="protein sequence ID" value="EKV28183.1"/>
    <property type="molecule type" value="Genomic_DNA"/>
</dbReference>
<dbReference type="CDD" id="cd03801">
    <property type="entry name" value="GT4_PimA-like"/>
    <property type="match status" value="1"/>
</dbReference>
<dbReference type="STRING" id="1238182.C882_1184"/>
<keyword evidence="1 3" id="KW-0808">Transferase</keyword>
<dbReference type="Proteomes" id="UP000009881">
    <property type="component" value="Unassembled WGS sequence"/>
</dbReference>
<dbReference type="Pfam" id="PF13439">
    <property type="entry name" value="Glyco_transf_4"/>
    <property type="match status" value="1"/>
</dbReference>
<feature type="domain" description="Glycosyltransferase subfamily 4-like N-terminal" evidence="2">
    <location>
        <begin position="20"/>
        <end position="184"/>
    </location>
</feature>
<evidence type="ECO:0000313" key="3">
    <source>
        <dbReference type="EMBL" id="EKV28183.1"/>
    </source>
</evidence>
<evidence type="ECO:0000313" key="4">
    <source>
        <dbReference type="Proteomes" id="UP000009881"/>
    </source>
</evidence>
<gene>
    <name evidence="3" type="ORF">C882_1184</name>
</gene>
<comment type="caution">
    <text evidence="3">The sequence shown here is derived from an EMBL/GenBank/DDBJ whole genome shotgun (WGS) entry which is preliminary data.</text>
</comment>
<reference evidence="3 4" key="1">
    <citation type="journal article" date="2013" name="Genome Announc.">
        <title>Draft Genome Sequence of an Alphaproteobacterium, Caenispirillum salinarum AK4(T), Isolated from a Solar Saltern.</title>
        <authorList>
            <person name="Khatri I."/>
            <person name="Singh A."/>
            <person name="Korpole S."/>
            <person name="Pinnaka A.K."/>
            <person name="Subramanian S."/>
        </authorList>
    </citation>
    <scope>NUCLEOTIDE SEQUENCE [LARGE SCALE GENOMIC DNA]</scope>
    <source>
        <strain evidence="3 4">AK4</strain>
    </source>
</reference>
<protein>
    <submittedName>
        <fullName evidence="3">Glycosyltransferase</fullName>
    </submittedName>
</protein>
<dbReference type="InterPro" id="IPR028098">
    <property type="entry name" value="Glyco_trans_4-like_N"/>
</dbReference>
<keyword evidence="4" id="KW-1185">Reference proteome</keyword>
<dbReference type="SUPFAM" id="SSF53756">
    <property type="entry name" value="UDP-Glycosyltransferase/glycogen phosphorylase"/>
    <property type="match status" value="1"/>
</dbReference>
<dbReference type="RefSeq" id="WP_009541840.1">
    <property type="nucleotide sequence ID" value="NZ_ANHY01000017.1"/>
</dbReference>
<dbReference type="AlphaFoldDB" id="K9HCD6"/>
<dbReference type="OrthoDB" id="7847955at2"/>
<dbReference type="GO" id="GO:0016757">
    <property type="term" value="F:glycosyltransferase activity"/>
    <property type="evidence" value="ECO:0007669"/>
    <property type="project" value="UniProtKB-ARBA"/>
</dbReference>
<sequence length="378" mass="40237">MRMALRHPAPRCVLMTADTIGGVWTYVLELARGLTERGSRVVIATMGRTPTEAQMRAARAIDGVILECSAYALEWMPDDPWDDVAAAGDWLLRLERRYRPDLIHLNGYAHGRLPWSAPVVVAAHSDVLSWFDAVKGEAPPPLFDRYEAEVRAGLRAADLVVAPTQAYLADVTRCFGAVGPSRAVLNGLGATPSKALSAKAPVVLSAGRVWDEAKNIAVLEHAAAAGQWPLRIAGDATGPDDGEAAPLKAAHMLGRLEPDAMTREFSRAAIFCAPSVYEPFGLGVLEAARAGCALVVSDIPTFRELWDGAALFVPPREPAAWAEACETLAHDTALRLRLAAAARGRARRYTAAAMTDATLAAYAAAAGLEPARASMAAE</sequence>
<dbReference type="eggNOG" id="COG0438">
    <property type="taxonomic scope" value="Bacteria"/>
</dbReference>
<name>K9HCD6_9PROT</name>
<dbReference type="PANTHER" id="PTHR46401">
    <property type="entry name" value="GLYCOSYLTRANSFERASE WBBK-RELATED"/>
    <property type="match status" value="1"/>
</dbReference>
<evidence type="ECO:0000259" key="2">
    <source>
        <dbReference type="Pfam" id="PF13439"/>
    </source>
</evidence>
<evidence type="ECO:0000256" key="1">
    <source>
        <dbReference type="ARBA" id="ARBA00022679"/>
    </source>
</evidence>
<proteinExistence type="predicted"/>
<dbReference type="Gene3D" id="3.40.50.2000">
    <property type="entry name" value="Glycogen Phosphorylase B"/>
    <property type="match status" value="2"/>
</dbReference>
<accession>K9HCD6</accession>